<dbReference type="Ensembl" id="ENSOART00020060939.1">
    <property type="protein sequence ID" value="ENSOARP00020034818.1"/>
    <property type="gene ID" value="ENSOARG00020039586.1"/>
</dbReference>
<reference evidence="1" key="3">
    <citation type="submission" date="2025-09" db="UniProtKB">
        <authorList>
            <consortium name="Ensembl"/>
        </authorList>
    </citation>
    <scope>IDENTIFICATION</scope>
</reference>
<name>A0AC11CSC5_SHEEP</name>
<proteinExistence type="predicted"/>
<evidence type="ECO:0000313" key="1">
    <source>
        <dbReference type="Ensembl" id="ENSOARP00020034818.1"/>
    </source>
</evidence>
<reference evidence="1" key="2">
    <citation type="submission" date="2025-08" db="UniProtKB">
        <authorList>
            <consortium name="Ensembl"/>
        </authorList>
    </citation>
    <scope>IDENTIFICATION</scope>
</reference>
<sequence>MTQWTVALQALLSTGFPRQERWSGWPFSSPRDLPSPGIEPASPALAGRFFATAPPGKPPQARDTLIRVFSDESTLRIRWPKYWSFSFIISPSNEYSGLISFRMDWLDLLAVQGTLKSLLQHYSSKASILRHSAFSIVQLSHPYRTTGKIIAWTRRTFVGKVMSLIFNITVLNRISYEVSRLSQVLVSLQASGTLLLFQ</sequence>
<reference evidence="1" key="1">
    <citation type="submission" date="2020-11" db="EMBL/GenBank/DDBJ databases">
        <authorList>
            <person name="Davenport K.M."/>
            <person name="Bickhart D.M."/>
            <person name="Smith T.P.L."/>
            <person name="Murdoch B.M."/>
            <person name="Rosen B.D."/>
        </authorList>
    </citation>
    <scope>NUCLEOTIDE SEQUENCE [LARGE SCALE GENOMIC DNA]</scope>
    <source>
        <strain evidence="1">OAR_USU_Benz2616</strain>
    </source>
</reference>
<organism evidence="1">
    <name type="scientific">Ovis aries</name>
    <name type="common">Sheep</name>
    <dbReference type="NCBI Taxonomy" id="9940"/>
    <lineage>
        <taxon>Eukaryota</taxon>
        <taxon>Metazoa</taxon>
        <taxon>Chordata</taxon>
        <taxon>Craniata</taxon>
        <taxon>Vertebrata</taxon>
        <taxon>Euteleostomi</taxon>
        <taxon>Mammalia</taxon>
        <taxon>Eutheria</taxon>
        <taxon>Laurasiatheria</taxon>
        <taxon>Artiodactyla</taxon>
        <taxon>Ruminantia</taxon>
        <taxon>Pecora</taxon>
        <taxon>Bovidae</taxon>
        <taxon>Caprinae</taxon>
        <taxon>Ovis</taxon>
    </lineage>
</organism>
<protein>
    <submittedName>
        <fullName evidence="1">Uncharacterized protein</fullName>
    </submittedName>
</protein>
<accession>A0AC11CSC5</accession>